<dbReference type="Gramene" id="TraesWEE_scaffold_037833_01G000100.1">
    <property type="protein sequence ID" value="TraesWEE_scaffold_037833_01G000100.1"/>
    <property type="gene ID" value="TraesWEE_scaffold_037833_01G000100"/>
</dbReference>
<evidence type="ECO:0000313" key="2">
    <source>
        <dbReference type="Proteomes" id="UP000019116"/>
    </source>
</evidence>
<dbReference type="Gramene" id="TraesRN5A0100484200.1">
    <property type="protein sequence ID" value="TraesRN5A0100484200.1"/>
    <property type="gene ID" value="TraesRN5A0100484200"/>
</dbReference>
<evidence type="ECO:0000313" key="1">
    <source>
        <dbReference type="EnsemblPlants" id="TraesCS5A02G177200.1"/>
    </source>
</evidence>
<proteinExistence type="predicted"/>
<dbReference type="PaxDb" id="4565-Traes_5AL_DC621E0E3.2"/>
<organism evidence="1">
    <name type="scientific">Triticum aestivum</name>
    <name type="common">Wheat</name>
    <dbReference type="NCBI Taxonomy" id="4565"/>
    <lineage>
        <taxon>Eukaryota</taxon>
        <taxon>Viridiplantae</taxon>
        <taxon>Streptophyta</taxon>
        <taxon>Embryophyta</taxon>
        <taxon>Tracheophyta</taxon>
        <taxon>Spermatophyta</taxon>
        <taxon>Magnoliopsida</taxon>
        <taxon>Liliopsida</taxon>
        <taxon>Poales</taxon>
        <taxon>Poaceae</taxon>
        <taxon>BOP clade</taxon>
        <taxon>Pooideae</taxon>
        <taxon>Triticodae</taxon>
        <taxon>Triticeae</taxon>
        <taxon>Triticinae</taxon>
        <taxon>Triticum</taxon>
    </lineage>
</organism>
<dbReference type="Gramene" id="TraesCS5A02G177200.1">
    <property type="protein sequence ID" value="TraesCS5A02G177200.1"/>
    <property type="gene ID" value="TraesCS5A02G177200"/>
</dbReference>
<reference evidence="1" key="2">
    <citation type="submission" date="2018-10" db="UniProtKB">
        <authorList>
            <consortium name="EnsemblPlants"/>
        </authorList>
    </citation>
    <scope>IDENTIFICATION</scope>
</reference>
<name>A0A3B6KFR3_WHEAT</name>
<dbReference type="Gramene" id="TraesCS5A03G0471300.1">
    <property type="protein sequence ID" value="TraesCS5A03G0471300.1.CDS"/>
    <property type="gene ID" value="TraesCS5A03G0471300"/>
</dbReference>
<dbReference type="Gramene" id="TraesROB_scaffold_023815_01G000200.1">
    <property type="protein sequence ID" value="TraesROB_scaffold_023815_01G000200.1"/>
    <property type="gene ID" value="TraesROB_scaffold_023815_01G000200"/>
</dbReference>
<keyword evidence="2" id="KW-1185">Reference proteome</keyword>
<dbReference type="Gramene" id="TraesCAD_scaffold_039227_01G000200.1">
    <property type="protein sequence ID" value="TraesCAD_scaffold_039227_01G000200.1"/>
    <property type="gene ID" value="TraesCAD_scaffold_039227_01G000200"/>
</dbReference>
<dbReference type="Gramene" id="TraesCLE_scaffold_031836_01G000100.1">
    <property type="protein sequence ID" value="TraesCLE_scaffold_031836_01G000100.1"/>
    <property type="gene ID" value="TraesCLE_scaffold_031836_01G000100"/>
</dbReference>
<accession>A0A3B6KFR3</accession>
<dbReference type="Proteomes" id="UP000019116">
    <property type="component" value="Chromosome 5A"/>
</dbReference>
<protein>
    <submittedName>
        <fullName evidence="1">Uncharacterized protein</fullName>
    </submittedName>
</protein>
<dbReference type="EnsemblPlants" id="TraesCS5A02G177200.1">
    <property type="protein sequence ID" value="TraesCS5A02G177200.1"/>
    <property type="gene ID" value="TraesCS5A02G177200"/>
</dbReference>
<sequence length="119" mass="13789">MIATRARRCCDRDRNRWSEAPVIVFSAGVFDLPCSVFGSFDPIDPLQKHSGVQRFNCVGRSSATECRRPEVQLRGQELGWFAYMHFFLQHWIILTLHASDGEEKSDLSLWRQWISSVSR</sequence>
<reference evidence="1" key="1">
    <citation type="submission" date="2018-08" db="EMBL/GenBank/DDBJ databases">
        <authorList>
            <person name="Rossello M."/>
        </authorList>
    </citation>
    <scope>NUCLEOTIDE SEQUENCE [LARGE SCALE GENOMIC DNA]</scope>
    <source>
        <strain evidence="1">cv. Chinese Spring</strain>
    </source>
</reference>
<dbReference type="AlphaFoldDB" id="A0A3B6KFR3"/>